<dbReference type="InterPro" id="IPR001155">
    <property type="entry name" value="OxRdtase_FMN_N"/>
</dbReference>
<protein>
    <submittedName>
        <fullName evidence="4">NADH:flavin oxidoreductase</fullName>
    </submittedName>
</protein>
<dbReference type="CDD" id="cd02803">
    <property type="entry name" value="OYE_like_FMN_family"/>
    <property type="match status" value="1"/>
</dbReference>
<dbReference type="PANTHER" id="PTHR43656">
    <property type="entry name" value="BINDING OXIDOREDUCTASE, PUTATIVE (AFU_ORTHOLOGUE AFUA_2G08260)-RELATED"/>
    <property type="match status" value="1"/>
</dbReference>
<feature type="domain" description="NADH:flavin oxidoreductase/NADH oxidase N-terminal" evidence="3">
    <location>
        <begin position="5"/>
        <end position="337"/>
    </location>
</feature>
<organism evidence="4 5">
    <name type="scientific">Nitratidesulfovibrio liaohensis</name>
    <dbReference type="NCBI Taxonomy" id="2604158"/>
    <lineage>
        <taxon>Bacteria</taxon>
        <taxon>Pseudomonadati</taxon>
        <taxon>Thermodesulfobacteriota</taxon>
        <taxon>Desulfovibrionia</taxon>
        <taxon>Desulfovibrionales</taxon>
        <taxon>Desulfovibrionaceae</taxon>
        <taxon>Nitratidesulfovibrio</taxon>
    </lineage>
</organism>
<dbReference type="EMBL" id="CP133659">
    <property type="protein sequence ID" value="WMW65307.1"/>
    <property type="molecule type" value="Genomic_DNA"/>
</dbReference>
<name>A0ABY9R2D8_9BACT</name>
<sequence>MSASIFAPVRIGNLESPNRFVRSATWEGLATDDGLATPALAEVLGALAKGGVGVVIPGHAYVEKRGQAGPRQLGIHDDACIPGLRMLADAVHAGGGRIVAQLAHAGGLAHTPATGEPGMTATPFEREGFLPMREMTATDLDEVVSAIAAAARRAVQAGFDGVQVHGAHGYLLSQFLSPARNKRTDQFGGSLENRMRPLLMAVRAVREAVGPTFPVWVKLNNSDFMDDGFEVDEMLETARHAISAGVDAVEMSGGTAMNPPNRMPARVTRIRKPEDEAWYREAARRFKAEVGAPLILVGGIRTPQVAQQLVDEGTVDMLSLCRPLIREPGLVRRWAEGDDTRAACISCNKCYGPLRENRGFYCPVARGEVARE</sequence>
<dbReference type="Gene3D" id="3.20.20.70">
    <property type="entry name" value="Aldolase class I"/>
    <property type="match status" value="1"/>
</dbReference>
<evidence type="ECO:0000313" key="4">
    <source>
        <dbReference type="EMBL" id="WMW65307.1"/>
    </source>
</evidence>
<evidence type="ECO:0000256" key="1">
    <source>
        <dbReference type="ARBA" id="ARBA00022630"/>
    </source>
</evidence>
<dbReference type="InterPro" id="IPR013785">
    <property type="entry name" value="Aldolase_TIM"/>
</dbReference>
<evidence type="ECO:0000256" key="2">
    <source>
        <dbReference type="ARBA" id="ARBA00023002"/>
    </source>
</evidence>
<reference evidence="4" key="1">
    <citation type="submission" date="2023-09" db="EMBL/GenBank/DDBJ databases">
        <authorList>
            <consortium name="CW5 consortium"/>
            <person name="Lu C.-W."/>
        </authorList>
    </citation>
    <scope>NUCLEOTIDE SEQUENCE</scope>
    <source>
        <strain evidence="4">KPS</strain>
    </source>
</reference>
<keyword evidence="1" id="KW-0285">Flavoprotein</keyword>
<evidence type="ECO:0000313" key="5">
    <source>
        <dbReference type="Proteomes" id="UP001180616"/>
    </source>
</evidence>
<keyword evidence="5" id="KW-1185">Reference proteome</keyword>
<dbReference type="Pfam" id="PF00724">
    <property type="entry name" value="Oxidored_FMN"/>
    <property type="match status" value="1"/>
</dbReference>
<dbReference type="Proteomes" id="UP001180616">
    <property type="component" value="Chromosome"/>
</dbReference>
<dbReference type="RefSeq" id="WP_309541324.1">
    <property type="nucleotide sequence ID" value="NZ_CP133659.1"/>
</dbReference>
<proteinExistence type="predicted"/>
<dbReference type="PANTHER" id="PTHR43656:SF2">
    <property type="entry name" value="BINDING OXIDOREDUCTASE, PUTATIVE (AFU_ORTHOLOGUE AFUA_2G08260)-RELATED"/>
    <property type="match status" value="1"/>
</dbReference>
<accession>A0ABY9R2D8</accession>
<gene>
    <name evidence="4" type="ORF">KPS_003422</name>
</gene>
<evidence type="ECO:0000259" key="3">
    <source>
        <dbReference type="Pfam" id="PF00724"/>
    </source>
</evidence>
<keyword evidence="2" id="KW-0560">Oxidoreductase</keyword>
<dbReference type="SUPFAM" id="SSF51395">
    <property type="entry name" value="FMN-linked oxidoreductases"/>
    <property type="match status" value="1"/>
</dbReference>
<dbReference type="InterPro" id="IPR051799">
    <property type="entry name" value="NADH_flavin_oxidoreductase"/>
</dbReference>